<name>A0ABQ2EKB5_9ACTN</name>
<evidence type="ECO:0000313" key="1">
    <source>
        <dbReference type="EMBL" id="GGK14527.1"/>
    </source>
</evidence>
<accession>A0ABQ2EKB5</accession>
<organism evidence="1 2">
    <name type="scientific">Streptomyces camponoticapitis</name>
    <dbReference type="NCBI Taxonomy" id="1616125"/>
    <lineage>
        <taxon>Bacteria</taxon>
        <taxon>Bacillati</taxon>
        <taxon>Actinomycetota</taxon>
        <taxon>Actinomycetes</taxon>
        <taxon>Kitasatosporales</taxon>
        <taxon>Streptomycetaceae</taxon>
        <taxon>Streptomyces</taxon>
    </lineage>
</organism>
<dbReference type="Proteomes" id="UP000660265">
    <property type="component" value="Unassembled WGS sequence"/>
</dbReference>
<gene>
    <name evidence="1" type="ORF">GCM10011583_53120</name>
</gene>
<keyword evidence="2" id="KW-1185">Reference proteome</keyword>
<comment type="caution">
    <text evidence="1">The sequence shown here is derived from an EMBL/GenBank/DDBJ whole genome shotgun (WGS) entry which is preliminary data.</text>
</comment>
<dbReference type="RefSeq" id="WP_229701128.1">
    <property type="nucleotide sequence ID" value="NZ_BMMV01000019.1"/>
</dbReference>
<dbReference type="EMBL" id="BMMV01000019">
    <property type="protein sequence ID" value="GGK14527.1"/>
    <property type="molecule type" value="Genomic_DNA"/>
</dbReference>
<sequence length="106" mass="12064">MSARYPILIAGRSVDFPDLFGGISSDVLFRLEEQRGEMDDASDYIEQLLVTLAEWRVCLLDGSRTDAGEYRRCLDKVREAWLQYSFRWVGGPSLPYPFDLPAGTPQ</sequence>
<reference evidence="2" key="1">
    <citation type="journal article" date="2019" name="Int. J. Syst. Evol. Microbiol.">
        <title>The Global Catalogue of Microorganisms (GCM) 10K type strain sequencing project: providing services to taxonomists for standard genome sequencing and annotation.</title>
        <authorList>
            <consortium name="The Broad Institute Genomics Platform"/>
            <consortium name="The Broad Institute Genome Sequencing Center for Infectious Disease"/>
            <person name="Wu L."/>
            <person name="Ma J."/>
        </authorList>
    </citation>
    <scope>NUCLEOTIDE SEQUENCE [LARGE SCALE GENOMIC DNA]</scope>
    <source>
        <strain evidence="2">CGMCC 4.7275</strain>
    </source>
</reference>
<protein>
    <submittedName>
        <fullName evidence="1">Uncharacterized protein</fullName>
    </submittedName>
</protein>
<evidence type="ECO:0000313" key="2">
    <source>
        <dbReference type="Proteomes" id="UP000660265"/>
    </source>
</evidence>
<proteinExistence type="predicted"/>